<dbReference type="SMART" id="SM00507">
    <property type="entry name" value="HNHc"/>
    <property type="match status" value="1"/>
</dbReference>
<evidence type="ECO:0000313" key="2">
    <source>
        <dbReference type="EMBL" id="MBA8815109.1"/>
    </source>
</evidence>
<organism evidence="2 3">
    <name type="scientific">Microbacterium halimionae</name>
    <dbReference type="NCBI Taxonomy" id="1526413"/>
    <lineage>
        <taxon>Bacteria</taxon>
        <taxon>Bacillati</taxon>
        <taxon>Actinomycetota</taxon>
        <taxon>Actinomycetes</taxon>
        <taxon>Micrococcales</taxon>
        <taxon>Microbacteriaceae</taxon>
        <taxon>Microbacterium</taxon>
    </lineage>
</organism>
<dbReference type="Pfam" id="PF02720">
    <property type="entry name" value="DUF222"/>
    <property type="match status" value="1"/>
</dbReference>
<dbReference type="EMBL" id="JACGWY010000001">
    <property type="protein sequence ID" value="MBA8815109.1"/>
    <property type="molecule type" value="Genomic_DNA"/>
</dbReference>
<protein>
    <recommendedName>
        <fullName evidence="1">HNH nuclease domain-containing protein</fullName>
    </recommendedName>
</protein>
<dbReference type="Gene3D" id="1.10.30.50">
    <property type="match status" value="1"/>
</dbReference>
<dbReference type="RefSeq" id="WP_167044406.1">
    <property type="nucleotide sequence ID" value="NZ_JAAOZB010000001.1"/>
</dbReference>
<sequence>MTETAFADGTGASAGDVCVALGEIEAQLGQVSAEAFGSRALSAATDAEVVAVLQRAAQVARHAEALMVEATAQANERSSSAAVSERMTTDLGCRSVAELLQRSTRVSSRAATALVQGARAVAEPVAVASGEVLPAEFPAMRSALAAGDVGIDGLVAVTGPLARVVSTAGRAAHLAADEELAASARGDGVDGAPPACADDLRGQATVWARYLDQDGAEPREVVAMRKRGVTLGVARDGVVPLRGNLLAEVAGQLQQIFDSVLNPKVAGSVADSEAVSGPFFAPTTDEPTDFPNGADADRRTAVQKRHDALATALTVAAASGELPTLGGAAPTLVVSVRGEDIASGHGQAHVEGIAEPVTLDVARHIACTGAVQRIVTDARGRIRQIETSDRVFAHHQRRAIALRDGGCIIPGCRVRSSWCEIHHVTEHARGGATHTDNGVLLCWFHHRTIDSVGWKIRMNAGVPEVRGPYWWDATGRWRAPTTSPPQLRDRLQRRVQ</sequence>
<reference evidence="2 3" key="1">
    <citation type="submission" date="2020-07" db="EMBL/GenBank/DDBJ databases">
        <title>Sequencing the genomes of 1000 actinobacteria strains.</title>
        <authorList>
            <person name="Klenk H.-P."/>
        </authorList>
    </citation>
    <scope>NUCLEOTIDE SEQUENCE [LARGE SCALE GENOMIC DNA]</scope>
    <source>
        <strain evidence="2 3">DSM 27576</strain>
    </source>
</reference>
<feature type="domain" description="HNH nuclease" evidence="1">
    <location>
        <begin position="395"/>
        <end position="447"/>
    </location>
</feature>
<keyword evidence="3" id="KW-1185">Reference proteome</keyword>
<evidence type="ECO:0000313" key="3">
    <source>
        <dbReference type="Proteomes" id="UP000526083"/>
    </source>
</evidence>
<comment type="caution">
    <text evidence="2">The sequence shown here is derived from an EMBL/GenBank/DDBJ whole genome shotgun (WGS) entry which is preliminary data.</text>
</comment>
<proteinExistence type="predicted"/>
<dbReference type="InterPro" id="IPR003615">
    <property type="entry name" value="HNH_nuc"/>
</dbReference>
<evidence type="ECO:0000259" key="1">
    <source>
        <dbReference type="SMART" id="SM00507"/>
    </source>
</evidence>
<gene>
    <name evidence="2" type="ORF">FHX48_000161</name>
</gene>
<dbReference type="InterPro" id="IPR003870">
    <property type="entry name" value="DUF222"/>
</dbReference>
<dbReference type="Proteomes" id="UP000526083">
    <property type="component" value="Unassembled WGS sequence"/>
</dbReference>
<dbReference type="AlphaFoldDB" id="A0A7W3JLK6"/>
<accession>A0A7W3JLK6</accession>
<name>A0A7W3JLK6_9MICO</name>
<dbReference type="CDD" id="cd00085">
    <property type="entry name" value="HNHc"/>
    <property type="match status" value="1"/>
</dbReference>